<comment type="caution">
    <text evidence="2">The sequence shown here is derived from an EMBL/GenBank/DDBJ whole genome shotgun (WGS) entry which is preliminary data.</text>
</comment>
<accession>A0A4Z2FWR4</accession>
<protein>
    <submittedName>
        <fullName evidence="2">Uncharacterized protein</fullName>
    </submittedName>
</protein>
<evidence type="ECO:0000313" key="3">
    <source>
        <dbReference type="Proteomes" id="UP000314294"/>
    </source>
</evidence>
<keyword evidence="1" id="KW-1133">Transmembrane helix</keyword>
<name>A0A4Z2FWR4_9TELE</name>
<proteinExistence type="predicted"/>
<evidence type="ECO:0000313" key="2">
    <source>
        <dbReference type="EMBL" id="TNN45677.1"/>
    </source>
</evidence>
<reference evidence="2 3" key="1">
    <citation type="submission" date="2019-03" db="EMBL/GenBank/DDBJ databases">
        <title>First draft genome of Liparis tanakae, snailfish: a comprehensive survey of snailfish specific genes.</title>
        <authorList>
            <person name="Kim W."/>
            <person name="Song I."/>
            <person name="Jeong J.-H."/>
            <person name="Kim D."/>
            <person name="Kim S."/>
            <person name="Ryu S."/>
            <person name="Song J.Y."/>
            <person name="Lee S.K."/>
        </authorList>
    </citation>
    <scope>NUCLEOTIDE SEQUENCE [LARGE SCALE GENOMIC DNA]</scope>
    <source>
        <tissue evidence="2">Muscle</tissue>
    </source>
</reference>
<organism evidence="2 3">
    <name type="scientific">Liparis tanakae</name>
    <name type="common">Tanaka's snailfish</name>
    <dbReference type="NCBI Taxonomy" id="230148"/>
    <lineage>
        <taxon>Eukaryota</taxon>
        <taxon>Metazoa</taxon>
        <taxon>Chordata</taxon>
        <taxon>Craniata</taxon>
        <taxon>Vertebrata</taxon>
        <taxon>Euteleostomi</taxon>
        <taxon>Actinopterygii</taxon>
        <taxon>Neopterygii</taxon>
        <taxon>Teleostei</taxon>
        <taxon>Neoteleostei</taxon>
        <taxon>Acanthomorphata</taxon>
        <taxon>Eupercaria</taxon>
        <taxon>Perciformes</taxon>
        <taxon>Cottioidei</taxon>
        <taxon>Cottales</taxon>
        <taxon>Liparidae</taxon>
        <taxon>Liparis</taxon>
    </lineage>
</organism>
<gene>
    <name evidence="2" type="ORF">EYF80_044138</name>
</gene>
<dbReference type="Proteomes" id="UP000314294">
    <property type="component" value="Unassembled WGS sequence"/>
</dbReference>
<dbReference type="EMBL" id="SRLO01000831">
    <property type="protein sequence ID" value="TNN45677.1"/>
    <property type="molecule type" value="Genomic_DNA"/>
</dbReference>
<keyword evidence="1" id="KW-0812">Transmembrane</keyword>
<sequence>MSSHVVSKQRGAEERTWLSVPMSVGAYWSLMLTNFCSMGVSRSSAGLISFSGSFVSTVVLMMAMYLPWAATLWAKEIMQT</sequence>
<keyword evidence="3" id="KW-1185">Reference proteome</keyword>
<evidence type="ECO:0000256" key="1">
    <source>
        <dbReference type="SAM" id="Phobius"/>
    </source>
</evidence>
<keyword evidence="1" id="KW-0472">Membrane</keyword>
<dbReference type="AlphaFoldDB" id="A0A4Z2FWR4"/>
<feature type="transmembrane region" description="Helical" evidence="1">
    <location>
        <begin position="47"/>
        <end position="68"/>
    </location>
</feature>